<gene>
    <name evidence="4" type="ORF">D9756_001026</name>
</gene>
<name>A0A8H5GFX5_9AGAR</name>
<evidence type="ECO:0000256" key="1">
    <source>
        <dbReference type="ARBA" id="ARBA00022737"/>
    </source>
</evidence>
<protein>
    <recommendedName>
        <fullName evidence="3">Nephrocystin 3-like N-terminal domain-containing protein</fullName>
    </recommendedName>
</protein>
<dbReference type="InterPro" id="IPR027417">
    <property type="entry name" value="P-loop_NTPase"/>
</dbReference>
<evidence type="ECO:0000313" key="4">
    <source>
        <dbReference type="EMBL" id="KAF5364090.1"/>
    </source>
</evidence>
<organism evidence="4 5">
    <name type="scientific">Leucocoprinus leucothites</name>
    <dbReference type="NCBI Taxonomy" id="201217"/>
    <lineage>
        <taxon>Eukaryota</taxon>
        <taxon>Fungi</taxon>
        <taxon>Dikarya</taxon>
        <taxon>Basidiomycota</taxon>
        <taxon>Agaricomycotina</taxon>
        <taxon>Agaricomycetes</taxon>
        <taxon>Agaricomycetidae</taxon>
        <taxon>Agaricales</taxon>
        <taxon>Agaricineae</taxon>
        <taxon>Agaricaceae</taxon>
        <taxon>Leucocoprinus</taxon>
    </lineage>
</organism>
<dbReference type="Pfam" id="PF24883">
    <property type="entry name" value="NPHP3_N"/>
    <property type="match status" value="1"/>
</dbReference>
<dbReference type="Gene3D" id="3.40.50.300">
    <property type="entry name" value="P-loop containing nucleotide triphosphate hydrolases"/>
    <property type="match status" value="1"/>
</dbReference>
<accession>A0A8H5GFX5</accession>
<proteinExistence type="predicted"/>
<dbReference type="PANTHER" id="PTHR10039:SF14">
    <property type="entry name" value="NACHT DOMAIN-CONTAINING PROTEIN"/>
    <property type="match status" value="1"/>
</dbReference>
<dbReference type="PANTHER" id="PTHR10039">
    <property type="entry name" value="AMELOGENIN"/>
    <property type="match status" value="1"/>
</dbReference>
<evidence type="ECO:0000256" key="2">
    <source>
        <dbReference type="SAM" id="MobiDB-lite"/>
    </source>
</evidence>
<dbReference type="SUPFAM" id="SSF52540">
    <property type="entry name" value="P-loop containing nucleoside triphosphate hydrolases"/>
    <property type="match status" value="1"/>
</dbReference>
<evidence type="ECO:0000313" key="5">
    <source>
        <dbReference type="Proteomes" id="UP000559027"/>
    </source>
</evidence>
<sequence length="732" mass="82827">MPLKAIFVRIRARARFSESKRGAYPSRAQDDGANTPMISLTKPQERPLQRLPNDRRDIVDASGIDYCTKNNSTDRNKGKFSDCLKITSQIRDLDFSSNALQALPQDSQQSGAEARDQSLHGAAFNFHPTSNLFANSSRFVINGLEVNMVDTNHSNQPVLQRLIEKGRPEAIHNSDYREYPPRCSEDTRASLRNDVLQWRANPNREQRLRWYMGPAGIGKSAIAQSIAEELGGTGYLGGTFFFSRPGLINDPATVIPTLAYQLATRNNTYKQIISQRLVDDPLILNKNRSTQFNQLIIEPFQIVATTPGALQDPLLIILDGLDECKGTEAQCELVQLLLDHAGRIKEFPLLWLIYSRPEWHFRTIVSDVDFPAACEKKEISINDAEAQADARRLFERELAKIRKQYEGFLPADWPSKQDVDRLCKVASGHLGYVSFIARFIGNKEVGDPEKQLLICTRIASGLGVDGGTQINPLEALDHLYGRVLSDVPATILPVTMQILSASLNIWHKYVQLVRDQADYLLLTQASYYGALRSLHSVLYVPPPSEASSKALHFYHASFTDFLRDPARSGKFHIHGGTEDLDSVVQCIRWLGKNNYTSPNVNAHVLGFADWFPWNIAWDLPNEDLTTFMDEMESFDFEKLRDPHPEHFSLFIRWLSTRAPPNKLLVRLVDKPPAGTFRTLSIKHEVYTEDFGDWVLDFFPDDKSKESPLSLHFLLGVSTKLHVHLTLREKAWS</sequence>
<dbReference type="Proteomes" id="UP000559027">
    <property type="component" value="Unassembled WGS sequence"/>
</dbReference>
<keyword evidence="5" id="KW-1185">Reference proteome</keyword>
<keyword evidence="1" id="KW-0677">Repeat</keyword>
<evidence type="ECO:0000259" key="3">
    <source>
        <dbReference type="Pfam" id="PF24883"/>
    </source>
</evidence>
<feature type="domain" description="Nephrocystin 3-like N-terminal" evidence="3">
    <location>
        <begin position="194"/>
        <end position="356"/>
    </location>
</feature>
<reference evidence="4 5" key="1">
    <citation type="journal article" date="2020" name="ISME J.">
        <title>Uncovering the hidden diversity of litter-decomposition mechanisms in mushroom-forming fungi.</title>
        <authorList>
            <person name="Floudas D."/>
            <person name="Bentzer J."/>
            <person name="Ahren D."/>
            <person name="Johansson T."/>
            <person name="Persson P."/>
            <person name="Tunlid A."/>
        </authorList>
    </citation>
    <scope>NUCLEOTIDE SEQUENCE [LARGE SCALE GENOMIC DNA]</scope>
    <source>
        <strain evidence="4 5">CBS 146.42</strain>
    </source>
</reference>
<dbReference type="OrthoDB" id="5967843at2759"/>
<feature type="region of interest" description="Disordered" evidence="2">
    <location>
        <begin position="18"/>
        <end position="44"/>
    </location>
</feature>
<comment type="caution">
    <text evidence="4">The sequence shown here is derived from an EMBL/GenBank/DDBJ whole genome shotgun (WGS) entry which is preliminary data.</text>
</comment>
<dbReference type="EMBL" id="JAACJO010000001">
    <property type="protein sequence ID" value="KAF5364090.1"/>
    <property type="molecule type" value="Genomic_DNA"/>
</dbReference>
<dbReference type="InterPro" id="IPR056884">
    <property type="entry name" value="NPHP3-like_N"/>
</dbReference>
<dbReference type="AlphaFoldDB" id="A0A8H5GFX5"/>